<gene>
    <name evidence="1" type="ORF">TCM_029909</name>
</gene>
<organism evidence="1 2">
    <name type="scientific">Theobroma cacao</name>
    <name type="common">Cacao</name>
    <name type="synonym">Cocoa</name>
    <dbReference type="NCBI Taxonomy" id="3641"/>
    <lineage>
        <taxon>Eukaryota</taxon>
        <taxon>Viridiplantae</taxon>
        <taxon>Streptophyta</taxon>
        <taxon>Embryophyta</taxon>
        <taxon>Tracheophyta</taxon>
        <taxon>Spermatophyta</taxon>
        <taxon>Magnoliopsida</taxon>
        <taxon>eudicotyledons</taxon>
        <taxon>Gunneridae</taxon>
        <taxon>Pentapetalae</taxon>
        <taxon>rosids</taxon>
        <taxon>malvids</taxon>
        <taxon>Malvales</taxon>
        <taxon>Malvaceae</taxon>
        <taxon>Byttnerioideae</taxon>
        <taxon>Theobroma</taxon>
    </lineage>
</organism>
<reference evidence="1 2" key="1">
    <citation type="journal article" date="2013" name="Genome Biol.">
        <title>The genome sequence of the most widely cultivated cacao type and its use to identify candidate genes regulating pod color.</title>
        <authorList>
            <person name="Motamayor J.C."/>
            <person name="Mockaitis K."/>
            <person name="Schmutz J."/>
            <person name="Haiminen N."/>
            <person name="Iii D.L."/>
            <person name="Cornejo O."/>
            <person name="Findley S.D."/>
            <person name="Zheng P."/>
            <person name="Utro F."/>
            <person name="Royaert S."/>
            <person name="Saski C."/>
            <person name="Jenkins J."/>
            <person name="Podicheti R."/>
            <person name="Zhao M."/>
            <person name="Scheffler B.E."/>
            <person name="Stack J.C."/>
            <person name="Feltus F.A."/>
            <person name="Mustiga G.M."/>
            <person name="Amores F."/>
            <person name="Phillips W."/>
            <person name="Marelli J.P."/>
            <person name="May G.D."/>
            <person name="Shapiro H."/>
            <person name="Ma J."/>
            <person name="Bustamante C.D."/>
            <person name="Schnell R.J."/>
            <person name="Main D."/>
            <person name="Gilbert D."/>
            <person name="Parida L."/>
            <person name="Kuhn D.N."/>
        </authorList>
    </citation>
    <scope>NUCLEOTIDE SEQUENCE [LARGE SCALE GENOMIC DNA]</scope>
    <source>
        <strain evidence="2">cv. Matina 1-6</strain>
    </source>
</reference>
<name>A0A061GFG1_THECC</name>
<protein>
    <submittedName>
        <fullName evidence="1">Uncharacterized protein</fullName>
    </submittedName>
</protein>
<evidence type="ECO:0000313" key="1">
    <source>
        <dbReference type="EMBL" id="EOY28301.1"/>
    </source>
</evidence>
<keyword evidence="2" id="KW-1185">Reference proteome</keyword>
<proteinExistence type="predicted"/>
<dbReference type="Gramene" id="EOY28301">
    <property type="protein sequence ID" value="EOY28301"/>
    <property type="gene ID" value="TCM_029909"/>
</dbReference>
<dbReference type="AlphaFoldDB" id="A0A061GFG1"/>
<dbReference type="Proteomes" id="UP000026915">
    <property type="component" value="Chromosome 6"/>
</dbReference>
<evidence type="ECO:0000313" key="2">
    <source>
        <dbReference type="Proteomes" id="UP000026915"/>
    </source>
</evidence>
<dbReference type="HOGENOM" id="CLU_2324925_0_0_1"/>
<dbReference type="InParanoid" id="A0A061GFG1"/>
<accession>A0A061GFG1</accession>
<dbReference type="EMBL" id="CM001884">
    <property type="protein sequence ID" value="EOY28301.1"/>
    <property type="molecule type" value="Genomic_DNA"/>
</dbReference>
<sequence length="99" mass="11285">MTTRSSACALCLAYQCQYSVTTASRKNQVPPRIWHMQQRVESYVTPPFLPPCGCGLLSIFEEKNHYITEFIICLNECPRGEDKMVNANPEHLLMLSGEF</sequence>